<dbReference type="RefSeq" id="WP_345339989.1">
    <property type="nucleotide sequence ID" value="NZ_BAABLI010000012.1"/>
</dbReference>
<dbReference type="SUPFAM" id="SSF47226">
    <property type="entry name" value="Histidine-containing phosphotransfer domain, HPT domain"/>
    <property type="match status" value="1"/>
</dbReference>
<feature type="transmembrane region" description="Helical" evidence="8">
    <location>
        <begin position="6"/>
        <end position="26"/>
    </location>
</feature>
<feature type="domain" description="Response regulatory" evidence="10">
    <location>
        <begin position="725"/>
        <end position="844"/>
    </location>
</feature>
<feature type="modified residue" description="4-aspartylphosphate" evidence="6">
    <location>
        <position position="774"/>
    </location>
</feature>
<evidence type="ECO:0000256" key="4">
    <source>
        <dbReference type="ARBA" id="ARBA00023012"/>
    </source>
</evidence>
<evidence type="ECO:0000256" key="8">
    <source>
        <dbReference type="SAM" id="Phobius"/>
    </source>
</evidence>
<dbReference type="PROSITE" id="PS50894">
    <property type="entry name" value="HPT"/>
    <property type="match status" value="1"/>
</dbReference>
<dbReference type="SUPFAM" id="SSF52172">
    <property type="entry name" value="CheY-like"/>
    <property type="match status" value="2"/>
</dbReference>
<dbReference type="SUPFAM" id="SSF55874">
    <property type="entry name" value="ATPase domain of HSP90 chaperone/DNA topoisomerase II/histidine kinase"/>
    <property type="match status" value="1"/>
</dbReference>
<keyword evidence="12" id="KW-0067">ATP-binding</keyword>
<dbReference type="CDD" id="cd00088">
    <property type="entry name" value="HPT"/>
    <property type="match status" value="1"/>
</dbReference>
<evidence type="ECO:0000256" key="1">
    <source>
        <dbReference type="ARBA" id="ARBA00000085"/>
    </source>
</evidence>
<sequence>MASLTKLRAVHFIAGALFLMVLVVGISTDRERLLPGFAELEQAQARSRAAVIKTAFKEELNHLGHLAEVSVAYGQVKVIDQLATPNSSSESALQASFARWSKKLDVDFSLFLTRDGGTRFTYTRSDGHPSLPNNIELNAEFVEEITRVWRRSENRDRLISGGVATEQGAVMLAIAPLKSRDFNAGTILLGRSVNSHLAKQLSSFGEEGVSLNLSPLSKNSAGLQSMLKLRGERILEQSDDRIEISETLISSDDFEPLVLTLVMSRELMQQGERGTKLALGAVILACIALAALVIIVLGTYVAVLRSTQRRIKSVVKRRTDQLQSARIQAERALQEAERASEAKSAFLANMSHEVRTPINGIIGMAELAADFPLSAEQHNVVDTIMKEAEALRMLINNVLDLSKFEAGCLELANVDFGLVNCVEELFSAVALRASNKPIKFHCHIAPDVPVMAVGDPMRLRQVLMNLVGNAVKFTERGEINVEVQLLESLADQLYLKVSVRDTGIGMTADQQANIFEPFRQADVSITREYGGTGLGTSIALELIDMMDGELAVESEPGKGSCFWFTLHLGRSQKGGAVGAPVEPIPDHTILVAESDTGVRESIGCYLQSMGYQALLASNWEQMVQNYLCLSPADQAAAVVMASDHMLPSEIESRLPSLPVIVISDIGVQPESLAKQRWRDVLKGQLSVPLRWVELKKALSKLSVDEESERVEKPSAEMSQPLLGCKILLAEDYPANQKVAMAHLKAAGAEVFLAENGLEAVNLYQSDPPDLVLMDLQMPVMDGFTAATQIRAMSLADDDDQTPIVALSAHSLEGVREKCFELGMNDFLCKPFRRQALIATVQRWLSHGQPATQNTDETESDPKQGAVLNMERLMEEFLDDVDMVNTTLSQFANMLPEQLTQMKNALADGELETVRAEAHKIKGGAANLTADRLAVVAKVLEQESNAGNADKVAGALDELAVQIALLDQEIEEQSSKCPS</sequence>
<dbReference type="InterPro" id="IPR003661">
    <property type="entry name" value="HisK_dim/P_dom"/>
</dbReference>
<dbReference type="InterPro" id="IPR005467">
    <property type="entry name" value="His_kinase_dom"/>
</dbReference>
<feature type="modified residue" description="Phosphohistidine" evidence="5">
    <location>
        <position position="918"/>
    </location>
</feature>
<keyword evidence="12" id="KW-0547">Nucleotide-binding</keyword>
<comment type="caution">
    <text evidence="12">The sequence shown here is derived from an EMBL/GenBank/DDBJ whole genome shotgun (WGS) entry which is preliminary data.</text>
</comment>
<organism evidence="12 13">
    <name type="scientific">Corallincola platygyrae</name>
    <dbReference type="NCBI Taxonomy" id="1193278"/>
    <lineage>
        <taxon>Bacteria</taxon>
        <taxon>Pseudomonadati</taxon>
        <taxon>Pseudomonadota</taxon>
        <taxon>Gammaproteobacteria</taxon>
        <taxon>Alteromonadales</taxon>
        <taxon>Psychromonadaceae</taxon>
        <taxon>Corallincola</taxon>
    </lineage>
</organism>
<proteinExistence type="predicted"/>
<keyword evidence="7" id="KW-0175">Coiled coil</keyword>
<evidence type="ECO:0000259" key="10">
    <source>
        <dbReference type="PROSITE" id="PS50110"/>
    </source>
</evidence>
<evidence type="ECO:0000256" key="7">
    <source>
        <dbReference type="SAM" id="Coils"/>
    </source>
</evidence>
<evidence type="ECO:0000259" key="11">
    <source>
        <dbReference type="PROSITE" id="PS50894"/>
    </source>
</evidence>
<keyword evidence="8" id="KW-0472">Membrane</keyword>
<evidence type="ECO:0000256" key="2">
    <source>
        <dbReference type="ARBA" id="ARBA00012438"/>
    </source>
</evidence>
<keyword evidence="13" id="KW-1185">Reference proteome</keyword>
<dbReference type="InterPro" id="IPR036890">
    <property type="entry name" value="HATPase_C_sf"/>
</dbReference>
<dbReference type="CDD" id="cd16922">
    <property type="entry name" value="HATPase_EvgS-ArcB-TorS-like"/>
    <property type="match status" value="1"/>
</dbReference>
<evidence type="ECO:0000256" key="6">
    <source>
        <dbReference type="PROSITE-ProRule" id="PRU00169"/>
    </source>
</evidence>
<dbReference type="SMART" id="SM00387">
    <property type="entry name" value="HATPase_c"/>
    <property type="match status" value="1"/>
</dbReference>
<dbReference type="Pfam" id="PF01627">
    <property type="entry name" value="Hpt"/>
    <property type="match status" value="1"/>
</dbReference>
<comment type="catalytic activity">
    <reaction evidence="1">
        <text>ATP + protein L-histidine = ADP + protein N-phospho-L-histidine.</text>
        <dbReference type="EC" id="2.7.13.3"/>
    </reaction>
</comment>
<evidence type="ECO:0000256" key="3">
    <source>
        <dbReference type="ARBA" id="ARBA00022553"/>
    </source>
</evidence>
<feature type="domain" description="Histidine kinase" evidence="9">
    <location>
        <begin position="349"/>
        <end position="570"/>
    </location>
</feature>
<keyword evidence="4" id="KW-0902">Two-component regulatory system</keyword>
<evidence type="ECO:0000259" key="9">
    <source>
        <dbReference type="PROSITE" id="PS50109"/>
    </source>
</evidence>
<dbReference type="SMART" id="SM00448">
    <property type="entry name" value="REC"/>
    <property type="match status" value="1"/>
</dbReference>
<dbReference type="Gene3D" id="1.20.120.160">
    <property type="entry name" value="HPT domain"/>
    <property type="match status" value="1"/>
</dbReference>
<dbReference type="InterPro" id="IPR008207">
    <property type="entry name" value="Sig_transdc_His_kin_Hpt_dom"/>
</dbReference>
<dbReference type="Gene3D" id="1.10.287.130">
    <property type="match status" value="1"/>
</dbReference>
<feature type="coiled-coil region" evidence="7">
    <location>
        <begin position="315"/>
        <end position="342"/>
    </location>
</feature>
<evidence type="ECO:0000313" key="12">
    <source>
        <dbReference type="EMBL" id="MFD2097086.1"/>
    </source>
</evidence>
<keyword evidence="3 6" id="KW-0597">Phosphoprotein</keyword>
<dbReference type="EC" id="2.7.13.3" evidence="2"/>
<dbReference type="InterPro" id="IPR011006">
    <property type="entry name" value="CheY-like_superfamily"/>
</dbReference>
<dbReference type="PROSITE" id="PS50109">
    <property type="entry name" value="HIS_KIN"/>
    <property type="match status" value="1"/>
</dbReference>
<dbReference type="PRINTS" id="PR00344">
    <property type="entry name" value="BCTRLSENSOR"/>
</dbReference>
<dbReference type="InterPro" id="IPR036097">
    <property type="entry name" value="HisK_dim/P_sf"/>
</dbReference>
<dbReference type="PANTHER" id="PTHR45339:SF5">
    <property type="entry name" value="HISTIDINE KINASE"/>
    <property type="match status" value="1"/>
</dbReference>
<feature type="transmembrane region" description="Helical" evidence="8">
    <location>
        <begin position="277"/>
        <end position="303"/>
    </location>
</feature>
<dbReference type="GO" id="GO:0005524">
    <property type="term" value="F:ATP binding"/>
    <property type="evidence" value="ECO:0007669"/>
    <property type="project" value="UniProtKB-KW"/>
</dbReference>
<accession>A0ABW4XNG1</accession>
<dbReference type="Proteomes" id="UP001597380">
    <property type="component" value="Unassembled WGS sequence"/>
</dbReference>
<dbReference type="Pfam" id="PF00072">
    <property type="entry name" value="Response_reg"/>
    <property type="match status" value="1"/>
</dbReference>
<evidence type="ECO:0000256" key="5">
    <source>
        <dbReference type="PROSITE-ProRule" id="PRU00110"/>
    </source>
</evidence>
<gene>
    <name evidence="12" type="ORF">ACFSJ3_13910</name>
</gene>
<keyword evidence="8" id="KW-1133">Transmembrane helix</keyword>
<dbReference type="Pfam" id="PF00512">
    <property type="entry name" value="HisKA"/>
    <property type="match status" value="1"/>
</dbReference>
<dbReference type="PROSITE" id="PS50110">
    <property type="entry name" value="RESPONSE_REGULATORY"/>
    <property type="match status" value="1"/>
</dbReference>
<dbReference type="CDD" id="cd00082">
    <property type="entry name" value="HisKA"/>
    <property type="match status" value="1"/>
</dbReference>
<reference evidence="13" key="1">
    <citation type="journal article" date="2019" name="Int. J. Syst. Evol. Microbiol.">
        <title>The Global Catalogue of Microorganisms (GCM) 10K type strain sequencing project: providing services to taxonomists for standard genome sequencing and annotation.</title>
        <authorList>
            <consortium name="The Broad Institute Genomics Platform"/>
            <consortium name="The Broad Institute Genome Sequencing Center for Infectious Disease"/>
            <person name="Wu L."/>
            <person name="Ma J."/>
        </authorList>
    </citation>
    <scope>NUCLEOTIDE SEQUENCE [LARGE SCALE GENOMIC DNA]</scope>
    <source>
        <strain evidence="13">CGMCC 1.10992</strain>
    </source>
</reference>
<dbReference type="Pfam" id="PF02518">
    <property type="entry name" value="HATPase_c"/>
    <property type="match status" value="1"/>
</dbReference>
<dbReference type="InterPro" id="IPR036641">
    <property type="entry name" value="HPT_dom_sf"/>
</dbReference>
<dbReference type="InterPro" id="IPR004358">
    <property type="entry name" value="Sig_transdc_His_kin-like_C"/>
</dbReference>
<dbReference type="InterPro" id="IPR003594">
    <property type="entry name" value="HATPase_dom"/>
</dbReference>
<dbReference type="PANTHER" id="PTHR45339">
    <property type="entry name" value="HYBRID SIGNAL TRANSDUCTION HISTIDINE KINASE J"/>
    <property type="match status" value="1"/>
</dbReference>
<keyword evidence="8" id="KW-0812">Transmembrane</keyword>
<name>A0ABW4XNG1_9GAMM</name>
<dbReference type="SMART" id="SM00388">
    <property type="entry name" value="HisKA"/>
    <property type="match status" value="1"/>
</dbReference>
<dbReference type="CDD" id="cd17546">
    <property type="entry name" value="REC_hyHK_CKI1_RcsC-like"/>
    <property type="match status" value="1"/>
</dbReference>
<dbReference type="EMBL" id="JBHUHT010000016">
    <property type="protein sequence ID" value="MFD2097086.1"/>
    <property type="molecule type" value="Genomic_DNA"/>
</dbReference>
<protein>
    <recommendedName>
        <fullName evidence="2">histidine kinase</fullName>
        <ecNumber evidence="2">2.7.13.3</ecNumber>
    </recommendedName>
</protein>
<dbReference type="Gene3D" id="3.40.50.2300">
    <property type="match status" value="1"/>
</dbReference>
<evidence type="ECO:0000313" key="13">
    <source>
        <dbReference type="Proteomes" id="UP001597380"/>
    </source>
</evidence>
<dbReference type="SUPFAM" id="SSF47384">
    <property type="entry name" value="Homodimeric domain of signal transducing histidine kinase"/>
    <property type="match status" value="1"/>
</dbReference>
<dbReference type="InterPro" id="IPR001789">
    <property type="entry name" value="Sig_transdc_resp-reg_receiver"/>
</dbReference>
<feature type="domain" description="HPt" evidence="11">
    <location>
        <begin position="879"/>
        <end position="972"/>
    </location>
</feature>
<dbReference type="Gene3D" id="3.30.565.10">
    <property type="entry name" value="Histidine kinase-like ATPase, C-terminal domain"/>
    <property type="match status" value="1"/>
</dbReference>